<evidence type="ECO:0000313" key="3">
    <source>
        <dbReference type="Proteomes" id="UP000327085"/>
    </source>
</evidence>
<gene>
    <name evidence="2" type="ORF">ALMOND_2B028488</name>
</gene>
<dbReference type="PANTHER" id="PTHR47723:SF19">
    <property type="entry name" value="POLYNUCLEOTIDYL TRANSFERASE, RIBONUCLEASE H-LIKE SUPERFAMILY PROTEIN"/>
    <property type="match status" value="1"/>
</dbReference>
<dbReference type="InterPro" id="IPR002156">
    <property type="entry name" value="RNaseH_domain"/>
</dbReference>
<dbReference type="EMBL" id="CABIKO010000211">
    <property type="protein sequence ID" value="VVA31299.1"/>
    <property type="molecule type" value="Genomic_DNA"/>
</dbReference>
<dbReference type="SUPFAM" id="SSF53098">
    <property type="entry name" value="Ribonuclease H-like"/>
    <property type="match status" value="1"/>
</dbReference>
<dbReference type="InterPro" id="IPR012337">
    <property type="entry name" value="RNaseH-like_sf"/>
</dbReference>
<proteinExistence type="predicted"/>
<dbReference type="InParanoid" id="A0A5E4FV09"/>
<dbReference type="GO" id="GO:0003676">
    <property type="term" value="F:nucleic acid binding"/>
    <property type="evidence" value="ECO:0007669"/>
    <property type="project" value="InterPro"/>
</dbReference>
<accession>A0A5E4FV09</accession>
<dbReference type="GO" id="GO:0004523">
    <property type="term" value="F:RNA-DNA hybrid ribonuclease activity"/>
    <property type="evidence" value="ECO:0007669"/>
    <property type="project" value="InterPro"/>
</dbReference>
<evidence type="ECO:0000313" key="2">
    <source>
        <dbReference type="EMBL" id="VVA31299.1"/>
    </source>
</evidence>
<name>A0A5E4FV09_PRUDU</name>
<dbReference type="InterPro" id="IPR044730">
    <property type="entry name" value="RNase_H-like_dom_plant"/>
</dbReference>
<dbReference type="OMA" id="LNIRANW"/>
<dbReference type="Gramene" id="VVA31299">
    <property type="protein sequence ID" value="VVA31299"/>
    <property type="gene ID" value="Prudul26B028488"/>
</dbReference>
<evidence type="ECO:0000259" key="1">
    <source>
        <dbReference type="Pfam" id="PF13456"/>
    </source>
</evidence>
<dbReference type="AlphaFoldDB" id="A0A5E4FV09"/>
<dbReference type="Proteomes" id="UP000327085">
    <property type="component" value="Chromosome 8"/>
</dbReference>
<dbReference type="CDD" id="cd06222">
    <property type="entry name" value="RNase_H_like"/>
    <property type="match status" value="1"/>
</dbReference>
<feature type="domain" description="RNase H type-1" evidence="1">
    <location>
        <begin position="47"/>
        <end position="107"/>
    </location>
</feature>
<reference evidence="3" key="1">
    <citation type="journal article" date="2020" name="Plant J.">
        <title>Transposons played a major role in the diversification between the closely related almond and peach genomes: results from the almond genome sequence.</title>
        <authorList>
            <person name="Alioto T."/>
            <person name="Alexiou K.G."/>
            <person name="Bardil A."/>
            <person name="Barteri F."/>
            <person name="Castanera R."/>
            <person name="Cruz F."/>
            <person name="Dhingra A."/>
            <person name="Duval H."/>
            <person name="Fernandez I Marti A."/>
            <person name="Frias L."/>
            <person name="Galan B."/>
            <person name="Garcia J.L."/>
            <person name="Howad W."/>
            <person name="Gomez-Garrido J."/>
            <person name="Gut M."/>
            <person name="Julca I."/>
            <person name="Morata J."/>
            <person name="Puigdomenech P."/>
            <person name="Ribeca P."/>
            <person name="Rubio Cabetas M.J."/>
            <person name="Vlasova A."/>
            <person name="Wirthensohn M."/>
            <person name="Garcia-Mas J."/>
            <person name="Gabaldon T."/>
            <person name="Casacuberta J.M."/>
            <person name="Arus P."/>
        </authorList>
    </citation>
    <scope>NUCLEOTIDE SEQUENCE [LARGE SCALE GENOMIC DNA]</scope>
    <source>
        <strain evidence="3">cv. Texas</strain>
    </source>
</reference>
<organism evidence="2 3">
    <name type="scientific">Prunus dulcis</name>
    <name type="common">Almond</name>
    <name type="synonym">Amygdalus dulcis</name>
    <dbReference type="NCBI Taxonomy" id="3755"/>
    <lineage>
        <taxon>Eukaryota</taxon>
        <taxon>Viridiplantae</taxon>
        <taxon>Streptophyta</taxon>
        <taxon>Embryophyta</taxon>
        <taxon>Tracheophyta</taxon>
        <taxon>Spermatophyta</taxon>
        <taxon>Magnoliopsida</taxon>
        <taxon>eudicotyledons</taxon>
        <taxon>Gunneridae</taxon>
        <taxon>Pentapetalae</taxon>
        <taxon>rosids</taxon>
        <taxon>fabids</taxon>
        <taxon>Rosales</taxon>
        <taxon>Rosaceae</taxon>
        <taxon>Amygdaloideae</taxon>
        <taxon>Amygdaleae</taxon>
        <taxon>Prunus</taxon>
    </lineage>
</organism>
<protein>
    <submittedName>
        <fullName evidence="2">PREDICTED: ribonuclease</fullName>
    </submittedName>
</protein>
<sequence length="180" mass="20078">MPSDPSHVVLQYALEWFIASHHNYAASMYHVVHLHWIAPNPETCKINFDGGRKSKAGLIRAGGLLRYSNGHWLKGFVINLGIGSILEAELLGIFWGLTLAWDASFRLLSLVNCCKLNIRANWQCSIKHVFREQNCAADALASMSFDFPFGFHLLDRAPPFLSELLATNASCVARPRQVVA</sequence>
<dbReference type="PANTHER" id="PTHR47723">
    <property type="entry name" value="OS05G0353850 PROTEIN"/>
    <property type="match status" value="1"/>
</dbReference>
<dbReference type="InterPro" id="IPR053151">
    <property type="entry name" value="RNase_H-like"/>
</dbReference>
<dbReference type="Pfam" id="PF13456">
    <property type="entry name" value="RVT_3"/>
    <property type="match status" value="1"/>
</dbReference>